<reference evidence="3" key="2">
    <citation type="submission" date="2015-01" db="EMBL/GenBank/DDBJ databases">
        <title>Evolutionary Origins and Diversification of the Mycorrhizal Mutualists.</title>
        <authorList>
            <consortium name="DOE Joint Genome Institute"/>
            <consortium name="Mycorrhizal Genomics Consortium"/>
            <person name="Kohler A."/>
            <person name="Kuo A."/>
            <person name="Nagy L.G."/>
            <person name="Floudas D."/>
            <person name="Copeland A."/>
            <person name="Barry K.W."/>
            <person name="Cichocki N."/>
            <person name="Veneault-Fourrey C."/>
            <person name="LaButti K."/>
            <person name="Lindquist E.A."/>
            <person name="Lipzen A."/>
            <person name="Lundell T."/>
            <person name="Morin E."/>
            <person name="Murat C."/>
            <person name="Riley R."/>
            <person name="Ohm R."/>
            <person name="Sun H."/>
            <person name="Tunlid A."/>
            <person name="Henrissat B."/>
            <person name="Grigoriev I.V."/>
            <person name="Hibbett D.S."/>
            <person name="Martin F."/>
        </authorList>
    </citation>
    <scope>NUCLEOTIDE SEQUENCE [LARGE SCALE GENOMIC DNA]</scope>
    <source>
        <strain evidence="3">F 1598</strain>
    </source>
</reference>
<feature type="transmembrane region" description="Helical" evidence="1">
    <location>
        <begin position="12"/>
        <end position="29"/>
    </location>
</feature>
<evidence type="ECO:0000313" key="2">
    <source>
        <dbReference type="EMBL" id="KIM72090.1"/>
    </source>
</evidence>
<evidence type="ECO:0000256" key="1">
    <source>
        <dbReference type="SAM" id="Phobius"/>
    </source>
</evidence>
<feature type="transmembrane region" description="Helical" evidence="1">
    <location>
        <begin position="103"/>
        <end position="122"/>
    </location>
</feature>
<feature type="transmembrane region" description="Helical" evidence="1">
    <location>
        <begin position="69"/>
        <end position="91"/>
    </location>
</feature>
<keyword evidence="3" id="KW-1185">Reference proteome</keyword>
<keyword evidence="1" id="KW-0812">Transmembrane</keyword>
<organism evidence="2 3">
    <name type="scientific">Piloderma croceum (strain F 1598)</name>
    <dbReference type="NCBI Taxonomy" id="765440"/>
    <lineage>
        <taxon>Eukaryota</taxon>
        <taxon>Fungi</taxon>
        <taxon>Dikarya</taxon>
        <taxon>Basidiomycota</taxon>
        <taxon>Agaricomycotina</taxon>
        <taxon>Agaricomycetes</taxon>
        <taxon>Agaricomycetidae</taxon>
        <taxon>Atheliales</taxon>
        <taxon>Atheliaceae</taxon>
        <taxon>Piloderma</taxon>
    </lineage>
</organism>
<dbReference type="EMBL" id="KN833164">
    <property type="protein sequence ID" value="KIM72090.1"/>
    <property type="molecule type" value="Genomic_DNA"/>
</dbReference>
<keyword evidence="1" id="KW-0472">Membrane</keyword>
<accession>A0A0C3EHI7</accession>
<dbReference type="OrthoDB" id="3014299at2759"/>
<dbReference type="Proteomes" id="UP000054166">
    <property type="component" value="Unassembled WGS sequence"/>
</dbReference>
<feature type="transmembrane region" description="Helical" evidence="1">
    <location>
        <begin position="41"/>
        <end position="57"/>
    </location>
</feature>
<reference evidence="2 3" key="1">
    <citation type="submission" date="2014-04" db="EMBL/GenBank/DDBJ databases">
        <authorList>
            <consortium name="DOE Joint Genome Institute"/>
            <person name="Kuo A."/>
            <person name="Tarkka M."/>
            <person name="Buscot F."/>
            <person name="Kohler A."/>
            <person name="Nagy L.G."/>
            <person name="Floudas D."/>
            <person name="Copeland A."/>
            <person name="Barry K.W."/>
            <person name="Cichocki N."/>
            <person name="Veneault-Fourrey C."/>
            <person name="LaButti K."/>
            <person name="Lindquist E.A."/>
            <person name="Lipzen A."/>
            <person name="Lundell T."/>
            <person name="Morin E."/>
            <person name="Murat C."/>
            <person name="Sun H."/>
            <person name="Tunlid A."/>
            <person name="Henrissat B."/>
            <person name="Grigoriev I.V."/>
            <person name="Hibbett D.S."/>
            <person name="Martin F."/>
            <person name="Nordberg H.P."/>
            <person name="Cantor M.N."/>
            <person name="Hua S.X."/>
        </authorList>
    </citation>
    <scope>NUCLEOTIDE SEQUENCE [LARGE SCALE GENOMIC DNA]</scope>
    <source>
        <strain evidence="2 3">F 1598</strain>
    </source>
</reference>
<proteinExistence type="predicted"/>
<name>A0A0C3EHI7_PILCF</name>
<evidence type="ECO:0000313" key="3">
    <source>
        <dbReference type="Proteomes" id="UP000054166"/>
    </source>
</evidence>
<protein>
    <submittedName>
        <fullName evidence="2">Uncharacterized protein</fullName>
    </submittedName>
</protein>
<gene>
    <name evidence="2" type="ORF">PILCRDRAFT_829990</name>
</gene>
<dbReference type="InParanoid" id="A0A0C3EHI7"/>
<dbReference type="HOGENOM" id="CLU_126668_0_0_1"/>
<sequence length="134" mass="14378">MSIIPGVNLPWPILAHAVGLTLLGLKLIFVPSRHPGRSSDVSSMLGMTTLGIGLAYLSTSYMPMHENQFLYASAPVRMILGGVAVLKLLVAGNKMSAEHFKELLVVALYDGIGGFLLGWWLGTWGGRGPGFERV</sequence>
<dbReference type="AlphaFoldDB" id="A0A0C3EHI7"/>
<keyword evidence="1" id="KW-1133">Transmembrane helix</keyword>